<accession>A0A1V9FV84</accession>
<dbReference type="Proteomes" id="UP000192276">
    <property type="component" value="Unassembled WGS sequence"/>
</dbReference>
<feature type="transmembrane region" description="Helical" evidence="1">
    <location>
        <begin position="34"/>
        <end position="54"/>
    </location>
</feature>
<protein>
    <recommendedName>
        <fullName evidence="4">DUF2784 domain-containing protein</fullName>
    </recommendedName>
</protein>
<keyword evidence="1" id="KW-0812">Transmembrane</keyword>
<dbReference type="STRING" id="550983.A4R26_18310"/>
<name>A0A1V9FV84_9BACT</name>
<dbReference type="InterPro" id="IPR021218">
    <property type="entry name" value="DUF2784"/>
</dbReference>
<feature type="transmembrane region" description="Helical" evidence="1">
    <location>
        <begin position="6"/>
        <end position="27"/>
    </location>
</feature>
<comment type="caution">
    <text evidence="2">The sequence shown here is derived from an EMBL/GenBank/DDBJ whole genome shotgun (WGS) entry which is preliminary data.</text>
</comment>
<evidence type="ECO:0000313" key="2">
    <source>
        <dbReference type="EMBL" id="OQP62230.1"/>
    </source>
</evidence>
<dbReference type="EMBL" id="LWBP01000123">
    <property type="protein sequence ID" value="OQP62230.1"/>
    <property type="molecule type" value="Genomic_DNA"/>
</dbReference>
<dbReference type="Pfam" id="PF10861">
    <property type="entry name" value="DUF2784"/>
    <property type="match status" value="1"/>
</dbReference>
<keyword evidence="1" id="KW-0472">Membrane</keyword>
<keyword evidence="3" id="KW-1185">Reference proteome</keyword>
<gene>
    <name evidence="2" type="ORF">A4R26_18310</name>
</gene>
<dbReference type="AlphaFoldDB" id="A0A1V9FV84"/>
<evidence type="ECO:0000313" key="3">
    <source>
        <dbReference type="Proteomes" id="UP000192276"/>
    </source>
</evidence>
<feature type="transmembrane region" description="Helical" evidence="1">
    <location>
        <begin position="96"/>
        <end position="117"/>
    </location>
</feature>
<organism evidence="2 3">
    <name type="scientific">Niastella populi</name>
    <dbReference type="NCBI Taxonomy" id="550983"/>
    <lineage>
        <taxon>Bacteria</taxon>
        <taxon>Pseudomonadati</taxon>
        <taxon>Bacteroidota</taxon>
        <taxon>Chitinophagia</taxon>
        <taxon>Chitinophagales</taxon>
        <taxon>Chitinophagaceae</taxon>
        <taxon>Niastella</taxon>
    </lineage>
</organism>
<dbReference type="RefSeq" id="WP_081164019.1">
    <property type="nucleotide sequence ID" value="NZ_LWBP01000123.1"/>
</dbReference>
<reference evidence="3" key="1">
    <citation type="submission" date="2016-04" db="EMBL/GenBank/DDBJ databases">
        <authorList>
            <person name="Chen L."/>
            <person name="Zhuang W."/>
            <person name="Wang G."/>
        </authorList>
    </citation>
    <scope>NUCLEOTIDE SEQUENCE [LARGE SCALE GENOMIC DNA]</scope>
    <source>
        <strain evidence="3">208</strain>
    </source>
</reference>
<keyword evidence="1" id="KW-1133">Transmembrane helix</keyword>
<evidence type="ECO:0000256" key="1">
    <source>
        <dbReference type="SAM" id="Phobius"/>
    </source>
</evidence>
<evidence type="ECO:0008006" key="4">
    <source>
        <dbReference type="Google" id="ProtNLM"/>
    </source>
</evidence>
<proteinExistence type="predicted"/>
<dbReference type="OrthoDB" id="9813998at2"/>
<sequence length="124" mass="15195">MWYQFLNIFFFVFHTLFTLFNITGWLFRATRKWNLVTLSLTAFSWFVLGIWFGWGYCLCTDWHWDVRERLGYHDQQNSYIHFLLLQLTGINFNETLVNNVTLVVFLISVIMSIWLNIRDRKRKR</sequence>